<feature type="region of interest" description="Disordered" evidence="1">
    <location>
        <begin position="1"/>
        <end position="154"/>
    </location>
</feature>
<sequence>MVQSPDDTDIQPRRPLTLDVSSRSMQHSQYANQQVPVSMPQSYGQQHPIKSLQPGPLRLDNLVINGGSGYGPGGPPSDSSHNNGPHPMQNYQDGGASAGAYPSSPQGSMGTYHSGSGSQRLDSLLLGQSTPTSTTGAAGGMPQGAPPPPERGSSFVVMSQQQQQTHSSTGMGVLRNTISTSSANQSSTNALSNSPGMSSTTTTTTTKRVSFHDSKVVTFDDNANHQERSTVREDPNNFINEAQTLLATPRSPDGSFTGNTPGVIGAQEVYRDPRTRRLAEQQKLMGNRTGPLPEKLSFKEKMKMFAMETGEDGTPKDKVKISRAQRDIEGPPNGYGLN</sequence>
<dbReference type="PANTHER" id="PTHR10398:SF2">
    <property type="entry name" value="AFADIN"/>
    <property type="match status" value="1"/>
</dbReference>
<dbReference type="EMBL" id="KZ309304">
    <property type="protein sequence ID" value="KAG8238217.1"/>
    <property type="molecule type" value="Genomic_DNA"/>
</dbReference>
<feature type="compositionally biased region" description="Basic and acidic residues" evidence="1">
    <location>
        <begin position="313"/>
        <end position="329"/>
    </location>
</feature>
<proteinExistence type="predicted"/>
<dbReference type="AlphaFoldDB" id="A0A8K0KN87"/>
<name>A0A8K0KN87_LADFU</name>
<dbReference type="GO" id="GO:0005912">
    <property type="term" value="C:adherens junction"/>
    <property type="evidence" value="ECO:0007669"/>
    <property type="project" value="TreeGrafter"/>
</dbReference>
<keyword evidence="3" id="KW-1185">Reference proteome</keyword>
<feature type="compositionally biased region" description="Low complexity" evidence="1">
    <location>
        <begin position="76"/>
        <end position="87"/>
    </location>
</feature>
<dbReference type="Proteomes" id="UP000792457">
    <property type="component" value="Unassembled WGS sequence"/>
</dbReference>
<evidence type="ECO:0000256" key="1">
    <source>
        <dbReference type="SAM" id="MobiDB-lite"/>
    </source>
</evidence>
<feature type="region of interest" description="Disordered" evidence="1">
    <location>
        <begin position="307"/>
        <end position="338"/>
    </location>
</feature>
<dbReference type="InterPro" id="IPR028842">
    <property type="entry name" value="Afadin"/>
</dbReference>
<feature type="region of interest" description="Disordered" evidence="1">
    <location>
        <begin position="181"/>
        <end position="207"/>
    </location>
</feature>
<reference evidence="2" key="1">
    <citation type="submission" date="2013-04" db="EMBL/GenBank/DDBJ databases">
        <authorList>
            <person name="Qu J."/>
            <person name="Murali S.C."/>
            <person name="Bandaranaike D."/>
            <person name="Bellair M."/>
            <person name="Blankenburg K."/>
            <person name="Chao H."/>
            <person name="Dinh H."/>
            <person name="Doddapaneni H."/>
            <person name="Downs B."/>
            <person name="Dugan-Rocha S."/>
            <person name="Elkadiri S."/>
            <person name="Gnanaolivu R.D."/>
            <person name="Hernandez B."/>
            <person name="Javaid M."/>
            <person name="Jayaseelan J.C."/>
            <person name="Lee S."/>
            <person name="Li M."/>
            <person name="Ming W."/>
            <person name="Munidasa M."/>
            <person name="Muniz J."/>
            <person name="Nguyen L."/>
            <person name="Ongeri F."/>
            <person name="Osuji N."/>
            <person name="Pu L.-L."/>
            <person name="Puazo M."/>
            <person name="Qu C."/>
            <person name="Quiroz J."/>
            <person name="Raj R."/>
            <person name="Weissenberger G."/>
            <person name="Xin Y."/>
            <person name="Zou X."/>
            <person name="Han Y."/>
            <person name="Richards S."/>
            <person name="Worley K."/>
            <person name="Muzny D."/>
            <person name="Gibbs R."/>
        </authorList>
    </citation>
    <scope>NUCLEOTIDE SEQUENCE</scope>
    <source>
        <strain evidence="2">Sampled in the wild</strain>
    </source>
</reference>
<comment type="caution">
    <text evidence="2">The sequence shown here is derived from an EMBL/GenBank/DDBJ whole genome shotgun (WGS) entry which is preliminary data.</text>
</comment>
<feature type="compositionally biased region" description="Polar residues" evidence="1">
    <location>
        <begin position="103"/>
        <end position="121"/>
    </location>
</feature>
<evidence type="ECO:0000313" key="3">
    <source>
        <dbReference type="Proteomes" id="UP000792457"/>
    </source>
</evidence>
<gene>
    <name evidence="2" type="ORF">J437_LFUL018261</name>
</gene>
<reference evidence="2" key="2">
    <citation type="submission" date="2017-10" db="EMBL/GenBank/DDBJ databases">
        <title>Ladona fulva Genome sequencing and assembly.</title>
        <authorList>
            <person name="Murali S."/>
            <person name="Richards S."/>
            <person name="Bandaranaike D."/>
            <person name="Bellair M."/>
            <person name="Blankenburg K."/>
            <person name="Chao H."/>
            <person name="Dinh H."/>
            <person name="Doddapaneni H."/>
            <person name="Dugan-Rocha S."/>
            <person name="Elkadiri S."/>
            <person name="Gnanaolivu R."/>
            <person name="Hernandez B."/>
            <person name="Skinner E."/>
            <person name="Javaid M."/>
            <person name="Lee S."/>
            <person name="Li M."/>
            <person name="Ming W."/>
            <person name="Munidasa M."/>
            <person name="Muniz J."/>
            <person name="Nguyen L."/>
            <person name="Hughes D."/>
            <person name="Osuji N."/>
            <person name="Pu L.-L."/>
            <person name="Puazo M."/>
            <person name="Qu C."/>
            <person name="Quiroz J."/>
            <person name="Raj R."/>
            <person name="Weissenberger G."/>
            <person name="Xin Y."/>
            <person name="Zou X."/>
            <person name="Han Y."/>
            <person name="Worley K."/>
            <person name="Muzny D."/>
            <person name="Gibbs R."/>
        </authorList>
    </citation>
    <scope>NUCLEOTIDE SEQUENCE</scope>
    <source>
        <strain evidence="2">Sampled in the wild</strain>
    </source>
</reference>
<dbReference type="PANTHER" id="PTHR10398">
    <property type="entry name" value="AFADIN"/>
    <property type="match status" value="1"/>
</dbReference>
<dbReference type="OrthoDB" id="6260541at2759"/>
<feature type="compositionally biased region" description="Low complexity" evidence="1">
    <location>
        <begin position="127"/>
        <end position="136"/>
    </location>
</feature>
<feature type="compositionally biased region" description="Low complexity" evidence="1">
    <location>
        <begin position="181"/>
        <end position="206"/>
    </location>
</feature>
<evidence type="ECO:0000313" key="2">
    <source>
        <dbReference type="EMBL" id="KAG8238217.1"/>
    </source>
</evidence>
<organism evidence="2 3">
    <name type="scientific">Ladona fulva</name>
    <name type="common">Scarce chaser dragonfly</name>
    <name type="synonym">Libellula fulva</name>
    <dbReference type="NCBI Taxonomy" id="123851"/>
    <lineage>
        <taxon>Eukaryota</taxon>
        <taxon>Metazoa</taxon>
        <taxon>Ecdysozoa</taxon>
        <taxon>Arthropoda</taxon>
        <taxon>Hexapoda</taxon>
        <taxon>Insecta</taxon>
        <taxon>Pterygota</taxon>
        <taxon>Palaeoptera</taxon>
        <taxon>Odonata</taxon>
        <taxon>Epiprocta</taxon>
        <taxon>Anisoptera</taxon>
        <taxon>Libelluloidea</taxon>
        <taxon>Libellulidae</taxon>
        <taxon>Ladona</taxon>
    </lineage>
</organism>
<protein>
    <submittedName>
        <fullName evidence="2">Uncharacterized protein</fullName>
    </submittedName>
</protein>
<feature type="compositionally biased region" description="Polar residues" evidence="1">
    <location>
        <begin position="19"/>
        <end position="45"/>
    </location>
</feature>
<dbReference type="GO" id="GO:0050839">
    <property type="term" value="F:cell adhesion molecule binding"/>
    <property type="evidence" value="ECO:0007669"/>
    <property type="project" value="TreeGrafter"/>
</dbReference>
<accession>A0A8K0KN87</accession>
<dbReference type="GO" id="GO:0032880">
    <property type="term" value="P:regulation of protein localization"/>
    <property type="evidence" value="ECO:0007669"/>
    <property type="project" value="TreeGrafter"/>
</dbReference>